<keyword evidence="1" id="KW-1133">Transmembrane helix</keyword>
<sequence length="216" mass="23337">MLFARRARPSLPQRLRIAAWPRRSFRRSFVYYKHRVLRLEASPHAIAAGVAAGAFASCTPLVGFHFLLSFALAWLIGGSLIAAAFGTAVGNPLTFPFIWLSSFQLGEVILGRSENSVSPLDLEFSVDLMWNSFATLWPTLKPMLIGGVIIGSVVGGVLYVLVRSAVLVSRSLREARLQAAMESAAALRHARALDAATALRTEAEVDVSKSVSAAKD</sequence>
<evidence type="ECO:0000313" key="3">
    <source>
        <dbReference type="EMBL" id="MBJ3778195.1"/>
    </source>
</evidence>
<dbReference type="Pfam" id="PF09835">
    <property type="entry name" value="DUF2062"/>
    <property type="match status" value="1"/>
</dbReference>
<dbReference type="Proteomes" id="UP000609531">
    <property type="component" value="Unassembled WGS sequence"/>
</dbReference>
<proteinExistence type="predicted"/>
<dbReference type="EMBL" id="JAEKJA010000024">
    <property type="protein sequence ID" value="MBJ3778195.1"/>
    <property type="molecule type" value="Genomic_DNA"/>
</dbReference>
<keyword evidence="1" id="KW-0472">Membrane</keyword>
<organism evidence="3 4">
    <name type="scientific">Acuticoccus mangrovi</name>
    <dbReference type="NCBI Taxonomy" id="2796142"/>
    <lineage>
        <taxon>Bacteria</taxon>
        <taxon>Pseudomonadati</taxon>
        <taxon>Pseudomonadota</taxon>
        <taxon>Alphaproteobacteria</taxon>
        <taxon>Hyphomicrobiales</taxon>
        <taxon>Amorphaceae</taxon>
        <taxon>Acuticoccus</taxon>
    </lineage>
</organism>
<accession>A0A934MIR8</accession>
<evidence type="ECO:0000256" key="1">
    <source>
        <dbReference type="SAM" id="Phobius"/>
    </source>
</evidence>
<dbReference type="AlphaFoldDB" id="A0A934MIR8"/>
<comment type="caution">
    <text evidence="3">The sequence shown here is derived from an EMBL/GenBank/DDBJ whole genome shotgun (WGS) entry which is preliminary data.</text>
</comment>
<reference evidence="3" key="1">
    <citation type="submission" date="2020-12" db="EMBL/GenBank/DDBJ databases">
        <title>Bacterial taxonomy.</title>
        <authorList>
            <person name="Pan X."/>
        </authorList>
    </citation>
    <scope>NUCLEOTIDE SEQUENCE</scope>
    <source>
        <strain evidence="3">B2012</strain>
    </source>
</reference>
<evidence type="ECO:0000259" key="2">
    <source>
        <dbReference type="Pfam" id="PF09835"/>
    </source>
</evidence>
<gene>
    <name evidence="3" type="ORF">JCR33_21015</name>
</gene>
<name>A0A934MIR8_9HYPH</name>
<evidence type="ECO:0000313" key="4">
    <source>
        <dbReference type="Proteomes" id="UP000609531"/>
    </source>
</evidence>
<dbReference type="RefSeq" id="WP_198884099.1">
    <property type="nucleotide sequence ID" value="NZ_JAEKJA010000024.1"/>
</dbReference>
<protein>
    <submittedName>
        <fullName evidence="3">DUF2062 domain-containing protein</fullName>
    </submittedName>
</protein>
<feature type="transmembrane region" description="Helical" evidence="1">
    <location>
        <begin position="66"/>
        <end position="86"/>
    </location>
</feature>
<keyword evidence="1" id="KW-0812">Transmembrane</keyword>
<keyword evidence="4" id="KW-1185">Reference proteome</keyword>
<feature type="domain" description="DUF2062" evidence="2">
    <location>
        <begin position="27"/>
        <end position="173"/>
    </location>
</feature>
<dbReference type="PANTHER" id="PTHR40547">
    <property type="entry name" value="SLL0298 PROTEIN"/>
    <property type="match status" value="1"/>
</dbReference>
<dbReference type="InterPro" id="IPR018639">
    <property type="entry name" value="DUF2062"/>
</dbReference>
<dbReference type="PANTHER" id="PTHR40547:SF1">
    <property type="entry name" value="SLL0298 PROTEIN"/>
    <property type="match status" value="1"/>
</dbReference>
<feature type="transmembrane region" description="Helical" evidence="1">
    <location>
        <begin position="143"/>
        <end position="162"/>
    </location>
</feature>